<organism evidence="11 12">
    <name type="scientific">Tenuibacillus multivorans</name>
    <dbReference type="NCBI Taxonomy" id="237069"/>
    <lineage>
        <taxon>Bacteria</taxon>
        <taxon>Bacillati</taxon>
        <taxon>Bacillota</taxon>
        <taxon>Bacilli</taxon>
        <taxon>Bacillales</taxon>
        <taxon>Bacillaceae</taxon>
        <taxon>Tenuibacillus</taxon>
    </lineage>
</organism>
<dbReference type="InterPro" id="IPR003660">
    <property type="entry name" value="HAMP_dom"/>
</dbReference>
<dbReference type="Proteomes" id="UP000199334">
    <property type="component" value="Unassembled WGS sequence"/>
</dbReference>
<evidence type="ECO:0000256" key="5">
    <source>
        <dbReference type="ARBA" id="ARBA00029447"/>
    </source>
</evidence>
<evidence type="ECO:0000313" key="11">
    <source>
        <dbReference type="EMBL" id="SDN47540.1"/>
    </source>
</evidence>
<proteinExistence type="inferred from homology"/>
<feature type="domain" description="Methyl-accepting transducer" evidence="9">
    <location>
        <begin position="279"/>
        <end position="529"/>
    </location>
</feature>
<dbReference type="PROSITE" id="PS50885">
    <property type="entry name" value="HAMP"/>
    <property type="match status" value="1"/>
</dbReference>
<keyword evidence="8" id="KW-1133">Transmembrane helix</keyword>
<dbReference type="SMART" id="SM00283">
    <property type="entry name" value="MA"/>
    <property type="match status" value="1"/>
</dbReference>
<dbReference type="GO" id="GO:0007165">
    <property type="term" value="P:signal transduction"/>
    <property type="evidence" value="ECO:0007669"/>
    <property type="project" value="UniProtKB-KW"/>
</dbReference>
<dbReference type="EMBL" id="FNIG01000005">
    <property type="protein sequence ID" value="SDN47540.1"/>
    <property type="molecule type" value="Genomic_DNA"/>
</dbReference>
<dbReference type="Pfam" id="PF00015">
    <property type="entry name" value="MCPsignal"/>
    <property type="match status" value="1"/>
</dbReference>
<dbReference type="PANTHER" id="PTHR32089:SF112">
    <property type="entry name" value="LYSOZYME-LIKE PROTEIN-RELATED"/>
    <property type="match status" value="1"/>
</dbReference>
<dbReference type="SUPFAM" id="SSF58104">
    <property type="entry name" value="Methyl-accepting chemotaxis protein (MCP) signaling domain"/>
    <property type="match status" value="1"/>
</dbReference>
<comment type="subcellular location">
    <subcellularLocation>
        <location evidence="1">Cell membrane</location>
    </subcellularLocation>
</comment>
<keyword evidence="8" id="KW-0812">Transmembrane</keyword>
<dbReference type="InterPro" id="IPR004090">
    <property type="entry name" value="Chemotax_Me-accpt_rcpt"/>
</dbReference>
<accession>A0A1H0BPF6</accession>
<dbReference type="RefSeq" id="WP_093856762.1">
    <property type="nucleotide sequence ID" value="NZ_BJVZ01000008.1"/>
</dbReference>
<dbReference type="PRINTS" id="PR00260">
    <property type="entry name" value="CHEMTRNSDUCR"/>
</dbReference>
<dbReference type="SMART" id="SM00304">
    <property type="entry name" value="HAMP"/>
    <property type="match status" value="1"/>
</dbReference>
<evidence type="ECO:0000256" key="8">
    <source>
        <dbReference type="SAM" id="Phobius"/>
    </source>
</evidence>
<feature type="transmembrane region" description="Helical" evidence="8">
    <location>
        <begin position="12"/>
        <end position="34"/>
    </location>
</feature>
<dbReference type="CDD" id="cd06225">
    <property type="entry name" value="HAMP"/>
    <property type="match status" value="1"/>
</dbReference>
<dbReference type="InterPro" id="IPR004089">
    <property type="entry name" value="MCPsignal_dom"/>
</dbReference>
<dbReference type="Gene3D" id="1.10.287.950">
    <property type="entry name" value="Methyl-accepting chemotaxis protein"/>
    <property type="match status" value="1"/>
</dbReference>
<dbReference type="AlphaFoldDB" id="A0A1H0BPF6"/>
<reference evidence="11 12" key="1">
    <citation type="submission" date="2016-10" db="EMBL/GenBank/DDBJ databases">
        <authorList>
            <person name="de Groot N.N."/>
        </authorList>
    </citation>
    <scope>NUCLEOTIDE SEQUENCE [LARGE SCALE GENOMIC DNA]</scope>
    <source>
        <strain evidence="11 12">CGMCC 1.3442</strain>
    </source>
</reference>
<evidence type="ECO:0000256" key="4">
    <source>
        <dbReference type="ARBA" id="ARBA00023224"/>
    </source>
</evidence>
<evidence type="ECO:0000313" key="12">
    <source>
        <dbReference type="Proteomes" id="UP000199334"/>
    </source>
</evidence>
<feature type="coiled-coil region" evidence="7">
    <location>
        <begin position="535"/>
        <end position="562"/>
    </location>
</feature>
<evidence type="ECO:0000256" key="7">
    <source>
        <dbReference type="SAM" id="Coils"/>
    </source>
</evidence>
<dbReference type="STRING" id="237069.SAMN05216498_2336"/>
<dbReference type="GO" id="GO:0005886">
    <property type="term" value="C:plasma membrane"/>
    <property type="evidence" value="ECO:0007669"/>
    <property type="project" value="UniProtKB-SubCell"/>
</dbReference>
<dbReference type="Pfam" id="PF12729">
    <property type="entry name" value="4HB_MCP_1"/>
    <property type="match status" value="1"/>
</dbReference>
<evidence type="ECO:0000256" key="6">
    <source>
        <dbReference type="PROSITE-ProRule" id="PRU00284"/>
    </source>
</evidence>
<keyword evidence="3 8" id="KW-0472">Membrane</keyword>
<evidence type="ECO:0000256" key="1">
    <source>
        <dbReference type="ARBA" id="ARBA00004236"/>
    </source>
</evidence>
<comment type="similarity">
    <text evidence="5">Belongs to the methyl-accepting chemotaxis (MCP) protein family.</text>
</comment>
<keyword evidence="4 6" id="KW-0807">Transducer</keyword>
<feature type="transmembrane region" description="Helical" evidence="8">
    <location>
        <begin position="183"/>
        <end position="210"/>
    </location>
</feature>
<evidence type="ECO:0000259" key="9">
    <source>
        <dbReference type="PROSITE" id="PS50111"/>
    </source>
</evidence>
<evidence type="ECO:0000256" key="3">
    <source>
        <dbReference type="ARBA" id="ARBA00023136"/>
    </source>
</evidence>
<sequence length="565" mass="61545">MKKLLNFKSIKAKILSGFSLVIALVIILGVFNFISINKVNNDTENIVDEQLPLLVADEKLAFNMAQRIALTRGYLLYGDEDFKNRFNEYTSDSIQYQNMILEQSDSEEVESLINQSIEWQQTVVDKLFVEYDKGNESRANQILIHDIQPVAEEIMAGFEELSAQRENQIVENGQNILENGNTVLYVGLGVSALVVVLAIVVSLVTAQVITNPIKIVKERMKAIAQGDLSLEPLQSKSKDEIGQLVTATNDMNDNMRQLLTQINTVSETVSSQSEELTQSANEVKGGSEQISTTMQEIAAGSESQANNASDLSDNMGTFATEVQEANENGEFIYKSSNDVLTLTNEGSQLMNTSVTQMSRIDEIVQQAVEKVKGLDNQSQEISKLVSVIQDIAEQTNLLALNAAIEAARAGEQGRGFAVVADEVRTLAEQVGESVEEITGIVDGIQTESSGVVSSLQDGYTEVEKGTSQIKTTGETFNKIENAVDDMTKRIQSVTDNLSSISSNSQEMNASVQEIASISEESAAGVEQTSASAQQVNSSMEEVASSSDELAKLAEELNGLVRQFKL</sequence>
<feature type="domain" description="HAMP" evidence="10">
    <location>
        <begin position="207"/>
        <end position="260"/>
    </location>
</feature>
<keyword evidence="7" id="KW-0175">Coiled coil</keyword>
<dbReference type="PANTHER" id="PTHR32089">
    <property type="entry name" value="METHYL-ACCEPTING CHEMOTAXIS PROTEIN MCPB"/>
    <property type="match status" value="1"/>
</dbReference>
<protein>
    <submittedName>
        <fullName evidence="11">Methyl-accepting chemotaxis protein</fullName>
    </submittedName>
</protein>
<evidence type="ECO:0000259" key="10">
    <source>
        <dbReference type="PROSITE" id="PS50885"/>
    </source>
</evidence>
<name>A0A1H0BPF6_9BACI</name>
<dbReference type="GO" id="GO:0006935">
    <property type="term" value="P:chemotaxis"/>
    <property type="evidence" value="ECO:0007669"/>
    <property type="project" value="InterPro"/>
</dbReference>
<dbReference type="CDD" id="cd11386">
    <property type="entry name" value="MCP_signal"/>
    <property type="match status" value="1"/>
</dbReference>
<keyword evidence="12" id="KW-1185">Reference proteome</keyword>
<keyword evidence="2" id="KW-1003">Cell membrane</keyword>
<gene>
    <name evidence="11" type="ORF">SAMN05216498_2336</name>
</gene>
<dbReference type="GO" id="GO:0004888">
    <property type="term" value="F:transmembrane signaling receptor activity"/>
    <property type="evidence" value="ECO:0007669"/>
    <property type="project" value="InterPro"/>
</dbReference>
<dbReference type="Pfam" id="PF00672">
    <property type="entry name" value="HAMP"/>
    <property type="match status" value="1"/>
</dbReference>
<dbReference type="InterPro" id="IPR024478">
    <property type="entry name" value="HlyB_4HB_MCP"/>
</dbReference>
<dbReference type="OrthoDB" id="2168386at2"/>
<dbReference type="PROSITE" id="PS50111">
    <property type="entry name" value="CHEMOTAXIS_TRANSDUC_2"/>
    <property type="match status" value="1"/>
</dbReference>
<evidence type="ECO:0000256" key="2">
    <source>
        <dbReference type="ARBA" id="ARBA00022475"/>
    </source>
</evidence>